<evidence type="ECO:0000259" key="8">
    <source>
        <dbReference type="PROSITE" id="PS51032"/>
    </source>
</evidence>
<evidence type="ECO:0000256" key="6">
    <source>
        <dbReference type="ARBA" id="ARBA00024343"/>
    </source>
</evidence>
<evidence type="ECO:0000256" key="2">
    <source>
        <dbReference type="ARBA" id="ARBA00023015"/>
    </source>
</evidence>
<evidence type="ECO:0000256" key="7">
    <source>
        <dbReference type="SAM" id="MobiDB-lite"/>
    </source>
</evidence>
<dbReference type="InterPro" id="IPR036955">
    <property type="entry name" value="AP2/ERF_dom_sf"/>
</dbReference>
<dbReference type="Gene3D" id="3.30.730.10">
    <property type="entry name" value="AP2/ERF domain"/>
    <property type="match status" value="1"/>
</dbReference>
<keyword evidence="4" id="KW-0804">Transcription</keyword>
<dbReference type="InterPro" id="IPR001471">
    <property type="entry name" value="AP2/ERF_dom"/>
</dbReference>
<dbReference type="FunFam" id="3.30.730.10:FF:000001">
    <property type="entry name" value="Ethylene-responsive transcription factor 2"/>
    <property type="match status" value="1"/>
</dbReference>
<dbReference type="GO" id="GO:0009873">
    <property type="term" value="P:ethylene-activated signaling pathway"/>
    <property type="evidence" value="ECO:0007669"/>
    <property type="project" value="InterPro"/>
</dbReference>
<evidence type="ECO:0000313" key="9">
    <source>
        <dbReference type="EMBL" id="KAJ9696910.1"/>
    </source>
</evidence>
<dbReference type="InterPro" id="IPR016177">
    <property type="entry name" value="DNA-bd_dom_sf"/>
</dbReference>
<protein>
    <recommendedName>
        <fullName evidence="8">AP2/ERF domain-containing protein</fullName>
    </recommendedName>
</protein>
<keyword evidence="2" id="KW-0805">Transcription regulation</keyword>
<gene>
    <name evidence="9" type="ORF">PVL29_008909</name>
</gene>
<dbReference type="GO" id="GO:0003700">
    <property type="term" value="F:DNA-binding transcription factor activity"/>
    <property type="evidence" value="ECO:0007669"/>
    <property type="project" value="InterPro"/>
</dbReference>
<organism evidence="9 10">
    <name type="scientific">Vitis rotundifolia</name>
    <name type="common">Muscadine grape</name>
    <dbReference type="NCBI Taxonomy" id="103349"/>
    <lineage>
        <taxon>Eukaryota</taxon>
        <taxon>Viridiplantae</taxon>
        <taxon>Streptophyta</taxon>
        <taxon>Embryophyta</taxon>
        <taxon>Tracheophyta</taxon>
        <taxon>Spermatophyta</taxon>
        <taxon>Magnoliopsida</taxon>
        <taxon>eudicotyledons</taxon>
        <taxon>Gunneridae</taxon>
        <taxon>Pentapetalae</taxon>
        <taxon>rosids</taxon>
        <taxon>Vitales</taxon>
        <taxon>Vitaceae</taxon>
        <taxon>Viteae</taxon>
        <taxon>Vitis</taxon>
    </lineage>
</organism>
<comment type="caution">
    <text evidence="9">The sequence shown here is derived from an EMBL/GenBank/DDBJ whole genome shotgun (WGS) entry which is preliminary data.</text>
</comment>
<dbReference type="SUPFAM" id="SSF54171">
    <property type="entry name" value="DNA-binding domain"/>
    <property type="match status" value="1"/>
</dbReference>
<comment type="subcellular location">
    <subcellularLocation>
        <location evidence="1">Nucleus</location>
    </subcellularLocation>
</comment>
<dbReference type="GO" id="GO:0003677">
    <property type="term" value="F:DNA binding"/>
    <property type="evidence" value="ECO:0007669"/>
    <property type="project" value="UniProtKB-KW"/>
</dbReference>
<proteinExistence type="inferred from homology"/>
<dbReference type="GO" id="GO:0005634">
    <property type="term" value="C:nucleus"/>
    <property type="evidence" value="ECO:0007669"/>
    <property type="project" value="UniProtKB-SubCell"/>
</dbReference>
<keyword evidence="5" id="KW-0539">Nucleus</keyword>
<accession>A0AA39DVD1</accession>
<dbReference type="PANTHER" id="PTHR31190">
    <property type="entry name" value="DNA-BINDING DOMAIN"/>
    <property type="match status" value="1"/>
</dbReference>
<feature type="compositionally biased region" description="Basic and acidic residues" evidence="7">
    <location>
        <begin position="1"/>
        <end position="16"/>
    </location>
</feature>
<comment type="similarity">
    <text evidence="6">Belongs to the AP2/ERF transcription factor family. ERF subfamily.</text>
</comment>
<dbReference type="SMART" id="SM00380">
    <property type="entry name" value="AP2"/>
    <property type="match status" value="1"/>
</dbReference>
<name>A0AA39DVD1_VITRO</name>
<dbReference type="Pfam" id="PF00847">
    <property type="entry name" value="AP2"/>
    <property type="match status" value="1"/>
</dbReference>
<dbReference type="Proteomes" id="UP001168098">
    <property type="component" value="Unassembled WGS sequence"/>
</dbReference>
<evidence type="ECO:0000313" key="10">
    <source>
        <dbReference type="Proteomes" id="UP001168098"/>
    </source>
</evidence>
<dbReference type="PRINTS" id="PR00367">
    <property type="entry name" value="ETHRSPELEMNT"/>
</dbReference>
<feature type="domain" description="AP2/ERF" evidence="8">
    <location>
        <begin position="18"/>
        <end position="76"/>
    </location>
</feature>
<dbReference type="InterPro" id="IPR044808">
    <property type="entry name" value="ERF_plant"/>
</dbReference>
<dbReference type="CDD" id="cd00018">
    <property type="entry name" value="AP2"/>
    <property type="match status" value="1"/>
</dbReference>
<evidence type="ECO:0000256" key="5">
    <source>
        <dbReference type="ARBA" id="ARBA00023242"/>
    </source>
</evidence>
<sequence>MEENSKGKVKAQDKSSMRYRGVRRRPWGKFAAEIRDSNRQGVRMWLGTFTTAEEAARAYDQAAYSMRGALAILNFPEDYGLSNPSSRPHFSSSSSPLPLIKFESPSRDNDTVTNQNQVFEFEYLDDKVLEDLLEYEEKETTQKRAKH</sequence>
<evidence type="ECO:0000256" key="1">
    <source>
        <dbReference type="ARBA" id="ARBA00004123"/>
    </source>
</evidence>
<keyword evidence="10" id="KW-1185">Reference proteome</keyword>
<evidence type="ECO:0000256" key="4">
    <source>
        <dbReference type="ARBA" id="ARBA00023163"/>
    </source>
</evidence>
<reference evidence="9 10" key="1">
    <citation type="journal article" date="2023" name="BMC Biotechnol.">
        <title>Vitis rotundifolia cv Carlos genome sequencing.</title>
        <authorList>
            <person name="Huff M."/>
            <person name="Hulse-Kemp A."/>
            <person name="Scheffler B."/>
            <person name="Youngblood R."/>
            <person name="Simpson S."/>
            <person name="Babiker E."/>
            <person name="Staton M."/>
        </authorList>
    </citation>
    <scope>NUCLEOTIDE SEQUENCE [LARGE SCALE GENOMIC DNA]</scope>
    <source>
        <tissue evidence="9">Leaf</tissue>
    </source>
</reference>
<dbReference type="PANTHER" id="PTHR31190:SF438">
    <property type="entry name" value="ETHYLENE-RESPONSIVE TRANSCRIPTION FACTOR ERF098-LIKE"/>
    <property type="match status" value="1"/>
</dbReference>
<dbReference type="EMBL" id="JARBHA010000007">
    <property type="protein sequence ID" value="KAJ9696910.1"/>
    <property type="molecule type" value="Genomic_DNA"/>
</dbReference>
<evidence type="ECO:0000256" key="3">
    <source>
        <dbReference type="ARBA" id="ARBA00023125"/>
    </source>
</evidence>
<dbReference type="PROSITE" id="PS51032">
    <property type="entry name" value="AP2_ERF"/>
    <property type="match status" value="1"/>
</dbReference>
<dbReference type="AlphaFoldDB" id="A0AA39DVD1"/>
<feature type="region of interest" description="Disordered" evidence="7">
    <location>
        <begin position="1"/>
        <end position="20"/>
    </location>
</feature>
<keyword evidence="3" id="KW-0238">DNA-binding</keyword>